<dbReference type="Gene3D" id="1.10.260.40">
    <property type="entry name" value="lambda repressor-like DNA-binding domains"/>
    <property type="match status" value="1"/>
</dbReference>
<dbReference type="SUPFAM" id="SSF47413">
    <property type="entry name" value="lambda repressor-like DNA-binding domains"/>
    <property type="match status" value="1"/>
</dbReference>
<dbReference type="Proteomes" id="UP000254808">
    <property type="component" value="Chromosome"/>
</dbReference>
<name>A0A345UGI7_9BACT</name>
<dbReference type="CDD" id="cd00093">
    <property type="entry name" value="HTH_XRE"/>
    <property type="match status" value="1"/>
</dbReference>
<dbReference type="KEGG" id="cprv:CYPRO_0301"/>
<sequence length="128" mass="14932">MSLLYGFFQSASEMMFCANNLFSLVHKSDLLYSDKTMHDDLERFIEKKKAESPDFARNFEEDYLNFKIGVILRQAREEMGITQQEVAEKLNTSKSVISRMENHADDIRLSTLRKYAKALGRKVKLEIQ</sequence>
<evidence type="ECO:0000313" key="2">
    <source>
        <dbReference type="EMBL" id="AXI99588.1"/>
    </source>
</evidence>
<reference evidence="2 3" key="1">
    <citation type="submission" date="2018-03" db="EMBL/GenBank/DDBJ databases">
        <title>Phenotypic and genomic properties of Cyclonatronum proteinivorum gen. nov., sp. nov., a haloalkaliphilic bacteroidete from soda lakes possessing Na+-translocating rhodopsin.</title>
        <authorList>
            <person name="Toshchakov S.V."/>
            <person name="Korzhenkov A."/>
            <person name="Samarov N.I."/>
            <person name="Kublanov I.V."/>
            <person name="Muntyan M.S."/>
            <person name="Sorokin D.Y."/>
        </authorList>
    </citation>
    <scope>NUCLEOTIDE SEQUENCE [LARGE SCALE GENOMIC DNA]</scope>
    <source>
        <strain evidence="2 3">Omega</strain>
    </source>
</reference>
<organism evidence="2 3">
    <name type="scientific">Cyclonatronum proteinivorum</name>
    <dbReference type="NCBI Taxonomy" id="1457365"/>
    <lineage>
        <taxon>Bacteria</taxon>
        <taxon>Pseudomonadati</taxon>
        <taxon>Balneolota</taxon>
        <taxon>Balneolia</taxon>
        <taxon>Balneolales</taxon>
        <taxon>Cyclonatronaceae</taxon>
        <taxon>Cyclonatronum</taxon>
    </lineage>
</organism>
<gene>
    <name evidence="2" type="ORF">CYPRO_0301</name>
</gene>
<feature type="domain" description="HTH cro/C1-type" evidence="1">
    <location>
        <begin position="72"/>
        <end position="127"/>
    </location>
</feature>
<accession>A0A345UGI7</accession>
<evidence type="ECO:0000313" key="3">
    <source>
        <dbReference type="Proteomes" id="UP000254808"/>
    </source>
</evidence>
<dbReference type="AlphaFoldDB" id="A0A345UGI7"/>
<dbReference type="EMBL" id="CP027806">
    <property type="protein sequence ID" value="AXI99588.1"/>
    <property type="molecule type" value="Genomic_DNA"/>
</dbReference>
<dbReference type="InterPro" id="IPR001387">
    <property type="entry name" value="Cro/C1-type_HTH"/>
</dbReference>
<evidence type="ECO:0000259" key="1">
    <source>
        <dbReference type="PROSITE" id="PS50943"/>
    </source>
</evidence>
<dbReference type="InterPro" id="IPR010982">
    <property type="entry name" value="Lambda_DNA-bd_dom_sf"/>
</dbReference>
<dbReference type="PROSITE" id="PS50943">
    <property type="entry name" value="HTH_CROC1"/>
    <property type="match status" value="1"/>
</dbReference>
<dbReference type="SMART" id="SM00530">
    <property type="entry name" value="HTH_XRE"/>
    <property type="match status" value="1"/>
</dbReference>
<protein>
    <submittedName>
        <fullName evidence="2">Transcriptional regulator, XRE family</fullName>
    </submittedName>
</protein>
<proteinExistence type="predicted"/>
<dbReference type="Pfam" id="PF01381">
    <property type="entry name" value="HTH_3"/>
    <property type="match status" value="1"/>
</dbReference>
<keyword evidence="3" id="KW-1185">Reference proteome</keyword>
<dbReference type="GO" id="GO:0003677">
    <property type="term" value="F:DNA binding"/>
    <property type="evidence" value="ECO:0007669"/>
    <property type="project" value="InterPro"/>
</dbReference>